<feature type="region of interest" description="Disordered" evidence="1">
    <location>
        <begin position="2497"/>
        <end position="2519"/>
    </location>
</feature>
<dbReference type="OrthoDB" id="515930at2759"/>
<feature type="region of interest" description="Disordered" evidence="1">
    <location>
        <begin position="557"/>
        <end position="576"/>
    </location>
</feature>
<feature type="region of interest" description="Disordered" evidence="1">
    <location>
        <begin position="460"/>
        <end position="520"/>
    </location>
</feature>
<feature type="region of interest" description="Disordered" evidence="1">
    <location>
        <begin position="1940"/>
        <end position="2032"/>
    </location>
</feature>
<keyword evidence="4" id="KW-1185">Reference proteome</keyword>
<proteinExistence type="predicted"/>
<feature type="compositionally biased region" description="Acidic residues" evidence="1">
    <location>
        <begin position="1911"/>
        <end position="1921"/>
    </location>
</feature>
<reference evidence="3" key="1">
    <citation type="journal article" date="2019" name="Plant J.">
        <title>Chlorella vulgaris genome assembly and annotation reveals the molecular basis for metabolic acclimation to high light conditions.</title>
        <authorList>
            <person name="Cecchin M."/>
            <person name="Marcolungo L."/>
            <person name="Rossato M."/>
            <person name="Girolomoni L."/>
            <person name="Cosentino E."/>
            <person name="Cuine S."/>
            <person name="Li-Beisson Y."/>
            <person name="Delledonne M."/>
            <person name="Ballottari M."/>
        </authorList>
    </citation>
    <scope>NUCLEOTIDE SEQUENCE</scope>
    <source>
        <strain evidence="3">211/11P</strain>
    </source>
</reference>
<gene>
    <name evidence="3" type="ORF">D9Q98_005461</name>
</gene>
<feature type="compositionally biased region" description="Low complexity" evidence="1">
    <location>
        <begin position="1998"/>
        <end position="2029"/>
    </location>
</feature>
<feature type="compositionally biased region" description="Low complexity" evidence="1">
    <location>
        <begin position="1940"/>
        <end position="1974"/>
    </location>
</feature>
<dbReference type="EMBL" id="SIDB01000008">
    <property type="protein sequence ID" value="KAI3429366.1"/>
    <property type="molecule type" value="Genomic_DNA"/>
</dbReference>
<feature type="region of interest" description="Disordered" evidence="1">
    <location>
        <begin position="1254"/>
        <end position="1334"/>
    </location>
</feature>
<dbReference type="InterPro" id="IPR057537">
    <property type="entry name" value="C2_C2CD3_N"/>
</dbReference>
<dbReference type="Pfam" id="PF25339">
    <property type="entry name" value="C2_C2CD3_N"/>
    <property type="match status" value="1"/>
</dbReference>
<evidence type="ECO:0000313" key="3">
    <source>
        <dbReference type="EMBL" id="KAI3429366.1"/>
    </source>
</evidence>
<dbReference type="InterPro" id="IPR000008">
    <property type="entry name" value="C2_dom"/>
</dbReference>
<name>A0A9D4YVY5_CHLVU</name>
<feature type="compositionally biased region" description="Low complexity" evidence="1">
    <location>
        <begin position="2609"/>
        <end position="2628"/>
    </location>
</feature>
<feature type="region of interest" description="Disordered" evidence="1">
    <location>
        <begin position="2609"/>
        <end position="2637"/>
    </location>
</feature>
<feature type="compositionally biased region" description="Low complexity" evidence="1">
    <location>
        <begin position="2329"/>
        <end position="2342"/>
    </location>
</feature>
<accession>A0A9D4YVY5</accession>
<comment type="caution">
    <text evidence="3">The sequence shown here is derived from an EMBL/GenBank/DDBJ whole genome shotgun (WGS) entry which is preliminary data.</text>
</comment>
<feature type="region of interest" description="Disordered" evidence="1">
    <location>
        <begin position="2323"/>
        <end position="2350"/>
    </location>
</feature>
<dbReference type="PROSITE" id="PS50004">
    <property type="entry name" value="C2"/>
    <property type="match status" value="1"/>
</dbReference>
<feature type="region of interest" description="Disordered" evidence="1">
    <location>
        <begin position="2156"/>
        <end position="2178"/>
    </location>
</feature>
<feature type="region of interest" description="Disordered" evidence="1">
    <location>
        <begin position="1753"/>
        <end position="1776"/>
    </location>
</feature>
<evidence type="ECO:0000259" key="2">
    <source>
        <dbReference type="PROSITE" id="PS50004"/>
    </source>
</evidence>
<protein>
    <recommendedName>
        <fullName evidence="2">C2 domain-containing protein</fullName>
    </recommendedName>
</protein>
<evidence type="ECO:0000313" key="4">
    <source>
        <dbReference type="Proteomes" id="UP001055712"/>
    </source>
</evidence>
<feature type="region of interest" description="Disordered" evidence="1">
    <location>
        <begin position="2237"/>
        <end position="2259"/>
    </location>
</feature>
<reference evidence="3" key="2">
    <citation type="submission" date="2020-11" db="EMBL/GenBank/DDBJ databases">
        <authorList>
            <person name="Cecchin M."/>
            <person name="Marcolungo L."/>
            <person name="Rossato M."/>
            <person name="Girolomoni L."/>
            <person name="Cosentino E."/>
            <person name="Cuine S."/>
            <person name="Li-Beisson Y."/>
            <person name="Delledonne M."/>
            <person name="Ballottari M."/>
        </authorList>
    </citation>
    <scope>NUCLEOTIDE SEQUENCE</scope>
    <source>
        <strain evidence="3">211/11P</strain>
        <tissue evidence="3">Whole cell</tissue>
    </source>
</reference>
<feature type="domain" description="C2" evidence="2">
    <location>
        <begin position="1323"/>
        <end position="1483"/>
    </location>
</feature>
<sequence>MHPSSVTLPPLVDGPIRGHLKLAVGPIAWLDGCAPPGLDGALQARITWWGDDTSGEVLPLPTGGIGGGCSAGDAAASVVFELHTGPKYLILYLHDMGSVDIAVEAVPADGQQLAAVATASVGLLALDVCAPLSGRHPLVLSSSSAVCDVCTSPSTVGSLYVRLELDYGTGGSGEGGCGSIDGKATALLSSFEFNEHLSGTAAGACSDEEHSAALDDARPALVAPLVCTELSAALHDREHVAMVCEQAYDTAAAGSLQQVVVAQALPLLLPHATKGQLGYAAAMLNPFHDSQKLLANPSMRFIELEAAAAACSDVECRLQQQRAADATRVLRELVAALGSRSLELAAAFAAAAKQQLAIADLGTLLRRLHPSTSAEAARCMLAMLAAGVGCHNANGTVTLPAIKAVLAKVLEAQQFPTEADLEKQQLAAASRKAKESTAAAATVMAEQRAASAVAVAARAPLAGQPQGSERKAALVSRLKSTQQQRRRSSSGGGAPSSEQSETSAAAAWAEEAPAAQPPPPWQVPAVAVGLPVLPVPGLPAAEPEAATTNQTTHELAATLQPPPGEPGEPGAAPLPADAAMPHADGPRQQAHLEAGAAAGALSAEKADGQAVAPPVLIERGPARGLGAAMQPDQPHNPLLDLIQQAEQLKAALQQAAGTGSMAMGIGGQSAPFLAGVAAGRTAGAPRLPNLLLAPQASSAAASSTASCTAGLARSLQSANVGLQAPAKPLRLPPANGVLPQHNADSRHTGLSAGACQPGIQEAAQAAQSAARPSDPAAAAAAAAAATTAIAAGAAAAAIPAIAAGAAPAACDVSDDSAGSDAEDALLASLFPPQRRQPAGHAWDAAPALGAAAVAAAASSSEEQPRYVLHVQLQPLVQQHPAGAGGDSTVVCVLKALSRDGDAQRLTLSAAVWGVEGAAASECSASAAIRGSILLPAVADMAAASIAQPGGGAGQLPPCMFLEFWRHSGGLLGVAQVPLLQPKSCGGPTGPAVVAAGRFTVRDILQGGEAGSLHVAAVLQDRSLPRHAAAIRHCFTLHLRSAHRLPSAAAYAGAGLRAPDSRVLSYSFPGDPEVLHTNEVACCTNPSFDATAKHELVLPAARSIMPLLQDGLLRFELFDCWADCADGEGGVRRQQHGWALLPLSQLAALAQSTLGAGAGGSSGDASRTLLLPLCTEYDCSAEAALAAAAQAAGGSGWGFPVPAAGAPAAAAAAARGPSLKVELCYSSQLCTVDAAEAAAAEPATVSGAQPATAATAKQAAAHGGGSGGSGSDSDGENSRAAANGSPACRSALRRRRPAPSAAPSPTHANWSAWSAKPWSRTADGDAAAGSACQPAEPSVPATLAVEVVRACGLATAVRAAIAASTSAEAASSLSRAAAVGPHAFARLALPDDGSELQAQAPPLQTPFVAQSFSPVWQALHSYRLQLTGRSLDALASQTVRVEVWHRCSRAAAAVLGGQREVLLGVGRAPLLDVLRKPQGLSCWVPLSAPGSSSASSANSSANSSSSDSSSTVGAVQIAVRLTELAGVLDGSGSPEGQANQQQEPLLLRSPPASALLPHPLRTQLLLPPGAGFEGQAAVLAVRLDLLLPPLSISSTARPKADRYFCAYSLPGSSGGGPVTTAARLLTTVGGAGSAAAWTTSSSGGSGRGGGRGRKLPPSQLPAGQEQQWGVNLEHRGYFQVLAGPQLVAALLHTPLLVSVYKQAASGSTSCKVTATAMGTGTSKQALPASARPGVLVGTAEVDLSPLLWTTTRTGSSASAASGNSSGGHLCDDSTTAQQQQRRLSGRFALVDATAASQGAASLAAAAQLQLVPSRSAAQQAAAAAAAGADVCCALWPRGDTAEVVQGGAVDAGGNGGFTKGGSVRAEPQHQLVPLQQQPHDDGILHRQQHQQLQQNGERELRARPQPGLAWSSDDDEEDEEDAQLLQRCEELLARREPLLAAAEQQPRQQQEQQQPGQQEQHAAQQHGGCYHHQQQVTSRGEELPFNAAAGGHEQGQGRGSATQTQEQQGQQQPGQQQQAGGSSSATGAAQPYSEQSKVQLGGFDGTAGTTDQEASLLVHVDTAVHLPPATPSSGASGPGANDGNCRVLVQAALGQQPPGRCTPAVQVTEAAGLGGTAVWDTEVELAADAALWAASRGAEPALMLQIWRLPAEAEAGAAAGRDDNGASGDGDNGGDPTTSLETLLGTAAVDLRLLPAQGCLSGWFPVSQADRHPLCGQLKATVRASAALRRLLAHRSPDLPINQQASPPFTAPSPSLSPSAGTTVVAAAAAAASAAPSATQRRQQEEESGVDLMERLHCQLAELELLSQRLAAPHTAVAAYGSPRCRSRHAAPGGRHAAASAPRQQPEQHAAAAGATVFQLAESDGEEDGWPTLDARQLGHAWSGTDSDEGGTALLGVALEGAVSPGFSDQEEVAAEEEHRPRSRRPALLLSDDWMFGCSKAADAGVVPPDGDTTAVGAAWAAGAAGTAGDDSAAADLAQQRRRPVVFQNVIPSRSVLAPGGASTATTPVAAAAARPSPPPPNQLPVEAGGLQAAVPQAAAAPEQAMHFAALEEMGGGRGAAKHQPHPQLPLPSFDPGWMFEIRRPQQAAASSAAVQAAAADCEQFAPMQEGQQGAAVAEQQRQVQQVQQPGLRPGSAAAAATIDEVLAQLRPRGTAPDP</sequence>
<feature type="region of interest" description="Disordered" evidence="1">
    <location>
        <begin position="1634"/>
        <end position="1662"/>
    </location>
</feature>
<evidence type="ECO:0000256" key="1">
    <source>
        <dbReference type="SAM" id="MobiDB-lite"/>
    </source>
</evidence>
<feature type="region of interest" description="Disordered" evidence="1">
    <location>
        <begin position="1883"/>
        <end position="1922"/>
    </location>
</feature>
<feature type="compositionally biased region" description="Low complexity" evidence="1">
    <location>
        <begin position="1753"/>
        <end position="1766"/>
    </location>
</feature>
<dbReference type="Proteomes" id="UP001055712">
    <property type="component" value="Unassembled WGS sequence"/>
</dbReference>
<feature type="compositionally biased region" description="Polar residues" evidence="1">
    <location>
        <begin position="2240"/>
        <end position="2255"/>
    </location>
</feature>
<feature type="compositionally biased region" description="Low complexity" evidence="1">
    <location>
        <begin position="495"/>
        <end position="514"/>
    </location>
</feature>
<organism evidence="3 4">
    <name type="scientific">Chlorella vulgaris</name>
    <name type="common">Green alga</name>
    <dbReference type="NCBI Taxonomy" id="3077"/>
    <lineage>
        <taxon>Eukaryota</taxon>
        <taxon>Viridiplantae</taxon>
        <taxon>Chlorophyta</taxon>
        <taxon>core chlorophytes</taxon>
        <taxon>Trebouxiophyceae</taxon>
        <taxon>Chlorellales</taxon>
        <taxon>Chlorellaceae</taxon>
        <taxon>Chlorella clade</taxon>
        <taxon>Chlorella</taxon>
    </lineage>
</organism>
<feature type="compositionally biased region" description="Low complexity" evidence="1">
    <location>
        <begin position="2497"/>
        <end position="2514"/>
    </location>
</feature>